<evidence type="ECO:0000313" key="3">
    <source>
        <dbReference type="Proteomes" id="UP001139347"/>
    </source>
</evidence>
<dbReference type="Proteomes" id="UP001139347">
    <property type="component" value="Unassembled WGS sequence"/>
</dbReference>
<sequence length="116" mass="12721">MESDGTWGIRIQEILVGRDLMLILTGGSAHIGSVSTAYINEKDKRVEVQTVDLPGHREHDLTVEMAEKAAAALGRTVTVAAGIHYDGINREQILEIVSEAKSVFERYLAEKVSESK</sequence>
<reference evidence="2" key="1">
    <citation type="submission" date="2022-04" db="EMBL/GenBank/DDBJ databases">
        <title>Paenibacillus mangrovi sp. nov., a novel endophytic bacterium isolated from bark of Kandelia candel.</title>
        <authorList>
            <person name="Tuo L."/>
        </authorList>
    </citation>
    <scope>NUCLEOTIDE SEQUENCE</scope>
    <source>
        <strain evidence="2">KQZ6P-2</strain>
    </source>
</reference>
<protein>
    <recommendedName>
        <fullName evidence="1">Prenylated flavin chaperone LpdD-like domain-containing protein</fullName>
    </recommendedName>
</protein>
<proteinExistence type="predicted"/>
<comment type="caution">
    <text evidence="2">The sequence shown here is derived from an EMBL/GenBank/DDBJ whole genome shotgun (WGS) entry which is preliminary data.</text>
</comment>
<dbReference type="InterPro" id="IPR048844">
    <property type="entry name" value="LpdD_chaperone-like"/>
</dbReference>
<name>A0A9X2B2P1_9BACL</name>
<keyword evidence="3" id="KW-1185">Reference proteome</keyword>
<gene>
    <name evidence="2" type="ORF">MUG84_12210</name>
</gene>
<dbReference type="EMBL" id="JALIRP010000004">
    <property type="protein sequence ID" value="MCJ8012496.1"/>
    <property type="molecule type" value="Genomic_DNA"/>
</dbReference>
<organism evidence="2 3">
    <name type="scientific">Paenibacillus mangrovi</name>
    <dbReference type="NCBI Taxonomy" id="2931978"/>
    <lineage>
        <taxon>Bacteria</taxon>
        <taxon>Bacillati</taxon>
        <taxon>Bacillota</taxon>
        <taxon>Bacilli</taxon>
        <taxon>Bacillales</taxon>
        <taxon>Paenibacillaceae</taxon>
        <taxon>Paenibacillus</taxon>
    </lineage>
</organism>
<dbReference type="RefSeq" id="WP_244725291.1">
    <property type="nucleotide sequence ID" value="NZ_JALIRP010000004.1"/>
</dbReference>
<dbReference type="Pfam" id="PF21758">
    <property type="entry name" value="PAC_bac"/>
    <property type="match status" value="1"/>
</dbReference>
<evidence type="ECO:0000313" key="2">
    <source>
        <dbReference type="EMBL" id="MCJ8012496.1"/>
    </source>
</evidence>
<evidence type="ECO:0000259" key="1">
    <source>
        <dbReference type="Pfam" id="PF21758"/>
    </source>
</evidence>
<accession>A0A9X2B2P1</accession>
<dbReference type="AlphaFoldDB" id="A0A9X2B2P1"/>
<feature type="domain" description="Prenylated flavin chaperone LpdD-like" evidence="1">
    <location>
        <begin position="5"/>
        <end position="109"/>
    </location>
</feature>